<organism evidence="3 4">
    <name type="scientific">Plicaturopsis crispa FD-325 SS-3</name>
    <dbReference type="NCBI Taxonomy" id="944288"/>
    <lineage>
        <taxon>Eukaryota</taxon>
        <taxon>Fungi</taxon>
        <taxon>Dikarya</taxon>
        <taxon>Basidiomycota</taxon>
        <taxon>Agaricomycotina</taxon>
        <taxon>Agaricomycetes</taxon>
        <taxon>Agaricomycetidae</taxon>
        <taxon>Amylocorticiales</taxon>
        <taxon>Amylocorticiaceae</taxon>
        <taxon>Plicatura</taxon>
        <taxon>Plicaturopsis crispa</taxon>
    </lineage>
</organism>
<feature type="chain" id="PRO_5002204122" description="Secreted protein" evidence="2">
    <location>
        <begin position="17"/>
        <end position="116"/>
    </location>
</feature>
<accession>A0A0C9T8G9</accession>
<dbReference type="HOGENOM" id="CLU_2097844_0_0_1"/>
<name>A0A0C9T8G9_PLICR</name>
<evidence type="ECO:0000313" key="3">
    <source>
        <dbReference type="EMBL" id="KII84508.1"/>
    </source>
</evidence>
<evidence type="ECO:0000256" key="1">
    <source>
        <dbReference type="SAM" id="MobiDB-lite"/>
    </source>
</evidence>
<proteinExistence type="predicted"/>
<evidence type="ECO:0008006" key="5">
    <source>
        <dbReference type="Google" id="ProtNLM"/>
    </source>
</evidence>
<keyword evidence="4" id="KW-1185">Reference proteome</keyword>
<gene>
    <name evidence="3" type="ORF">PLICRDRAFT_179337</name>
</gene>
<sequence>MFVFSLVVVYLPHTAAQCTPTTRPHPSRFREGWLSFFLFVFPLLDDDDNHAHSRAAPSARTETTPTALPSPHHRHVTAPRDDTHLRAHPLRTPHRPHHPRFPLPPTSRRPTPRTTR</sequence>
<feature type="compositionally biased region" description="Basic residues" evidence="1">
    <location>
        <begin position="86"/>
        <end position="100"/>
    </location>
</feature>
<protein>
    <recommendedName>
        <fullName evidence="5">Secreted protein</fullName>
    </recommendedName>
</protein>
<evidence type="ECO:0000256" key="2">
    <source>
        <dbReference type="SAM" id="SignalP"/>
    </source>
</evidence>
<evidence type="ECO:0000313" key="4">
    <source>
        <dbReference type="Proteomes" id="UP000053263"/>
    </source>
</evidence>
<reference evidence="3 4" key="1">
    <citation type="submission" date="2014-06" db="EMBL/GenBank/DDBJ databases">
        <title>Evolutionary Origins and Diversification of the Mycorrhizal Mutualists.</title>
        <authorList>
            <consortium name="DOE Joint Genome Institute"/>
            <consortium name="Mycorrhizal Genomics Consortium"/>
            <person name="Kohler A."/>
            <person name="Kuo A."/>
            <person name="Nagy L.G."/>
            <person name="Floudas D."/>
            <person name="Copeland A."/>
            <person name="Barry K.W."/>
            <person name="Cichocki N."/>
            <person name="Veneault-Fourrey C."/>
            <person name="LaButti K."/>
            <person name="Lindquist E.A."/>
            <person name="Lipzen A."/>
            <person name="Lundell T."/>
            <person name="Morin E."/>
            <person name="Murat C."/>
            <person name="Riley R."/>
            <person name="Ohm R."/>
            <person name="Sun H."/>
            <person name="Tunlid A."/>
            <person name="Henrissat B."/>
            <person name="Grigoriev I.V."/>
            <person name="Hibbett D.S."/>
            <person name="Martin F."/>
        </authorList>
    </citation>
    <scope>NUCLEOTIDE SEQUENCE [LARGE SCALE GENOMIC DNA]</scope>
    <source>
        <strain evidence="3 4">FD-325 SS-3</strain>
    </source>
</reference>
<keyword evidence="2" id="KW-0732">Signal</keyword>
<feature type="region of interest" description="Disordered" evidence="1">
    <location>
        <begin position="49"/>
        <end position="116"/>
    </location>
</feature>
<dbReference type="EMBL" id="KN832570">
    <property type="protein sequence ID" value="KII84508.1"/>
    <property type="molecule type" value="Genomic_DNA"/>
</dbReference>
<feature type="signal peptide" evidence="2">
    <location>
        <begin position="1"/>
        <end position="16"/>
    </location>
</feature>
<dbReference type="Proteomes" id="UP000053263">
    <property type="component" value="Unassembled WGS sequence"/>
</dbReference>
<dbReference type="AlphaFoldDB" id="A0A0C9T8G9"/>